<keyword evidence="6" id="KW-1185">Reference proteome</keyword>
<dbReference type="GO" id="GO:0046872">
    <property type="term" value="F:metal ion binding"/>
    <property type="evidence" value="ECO:0007669"/>
    <property type="project" value="UniProtKB-KW"/>
</dbReference>
<evidence type="ECO:0000259" key="4">
    <source>
        <dbReference type="PROSITE" id="PS51891"/>
    </source>
</evidence>
<comment type="caution">
    <text evidence="5">The sequence shown here is derived from an EMBL/GenBank/DDBJ whole genome shotgun (WGS) entry which is preliminary data.</text>
</comment>
<accession>A0AAU9XLR2</accession>
<dbReference type="InterPro" id="IPR052355">
    <property type="entry name" value="CENP-V-like"/>
</dbReference>
<dbReference type="GO" id="GO:0016846">
    <property type="term" value="F:carbon-sulfur lyase activity"/>
    <property type="evidence" value="ECO:0007669"/>
    <property type="project" value="InterPro"/>
</dbReference>
<name>A0AAU9XLR2_9CNID</name>
<dbReference type="Proteomes" id="UP001159428">
    <property type="component" value="Unassembled WGS sequence"/>
</dbReference>
<dbReference type="PANTHER" id="PTHR28620:SF1">
    <property type="entry name" value="CENP-V_GFA DOMAIN-CONTAINING PROTEIN"/>
    <property type="match status" value="1"/>
</dbReference>
<evidence type="ECO:0000256" key="1">
    <source>
        <dbReference type="ARBA" id="ARBA00005495"/>
    </source>
</evidence>
<evidence type="ECO:0000313" key="5">
    <source>
        <dbReference type="EMBL" id="CAH3151374.1"/>
    </source>
</evidence>
<keyword evidence="2" id="KW-0479">Metal-binding</keyword>
<dbReference type="AlphaFoldDB" id="A0AAU9XLR2"/>
<dbReference type="Pfam" id="PF04828">
    <property type="entry name" value="GFA"/>
    <property type="match status" value="1"/>
</dbReference>
<dbReference type="PANTHER" id="PTHR28620">
    <property type="entry name" value="CENTROMERE PROTEIN V"/>
    <property type="match status" value="1"/>
</dbReference>
<dbReference type="InterPro" id="IPR006913">
    <property type="entry name" value="CENP-V/GFA"/>
</dbReference>
<sequence>MTVNLVRHTGGCHCGRVRFEVLAKPVLKAYDCNCTICVKKGMFLVWLPKENFKLTQGEGHISCYTFNTHQAKHYFCSTCGIHPFYQPRSNPEGRGISLQCLDEEETRKNAEVVPCDALDWQNWERYLDEHPKARNLTENVE</sequence>
<dbReference type="EMBL" id="CALNXJ010000049">
    <property type="protein sequence ID" value="CAH3151374.1"/>
    <property type="molecule type" value="Genomic_DNA"/>
</dbReference>
<dbReference type="SUPFAM" id="SSF51316">
    <property type="entry name" value="Mss4-like"/>
    <property type="match status" value="1"/>
</dbReference>
<dbReference type="InterPro" id="IPR011057">
    <property type="entry name" value="Mss4-like_sf"/>
</dbReference>
<reference evidence="5 6" key="1">
    <citation type="submission" date="2022-05" db="EMBL/GenBank/DDBJ databases">
        <authorList>
            <consortium name="Genoscope - CEA"/>
            <person name="William W."/>
        </authorList>
    </citation>
    <scope>NUCLEOTIDE SEQUENCE [LARGE SCALE GENOMIC DNA]</scope>
</reference>
<gene>
    <name evidence="5" type="ORF">PMEA_00025163</name>
</gene>
<evidence type="ECO:0000313" key="6">
    <source>
        <dbReference type="Proteomes" id="UP001159428"/>
    </source>
</evidence>
<keyword evidence="3" id="KW-0862">Zinc</keyword>
<organism evidence="5 6">
    <name type="scientific">Pocillopora meandrina</name>
    <dbReference type="NCBI Taxonomy" id="46732"/>
    <lineage>
        <taxon>Eukaryota</taxon>
        <taxon>Metazoa</taxon>
        <taxon>Cnidaria</taxon>
        <taxon>Anthozoa</taxon>
        <taxon>Hexacorallia</taxon>
        <taxon>Scleractinia</taxon>
        <taxon>Astrocoeniina</taxon>
        <taxon>Pocilloporidae</taxon>
        <taxon>Pocillopora</taxon>
    </lineage>
</organism>
<feature type="domain" description="CENP-V/GFA" evidence="4">
    <location>
        <begin position="8"/>
        <end position="124"/>
    </location>
</feature>
<comment type="similarity">
    <text evidence="1">Belongs to the Gfa family.</text>
</comment>
<evidence type="ECO:0000256" key="2">
    <source>
        <dbReference type="ARBA" id="ARBA00022723"/>
    </source>
</evidence>
<dbReference type="Gene3D" id="2.170.150.70">
    <property type="match status" value="1"/>
</dbReference>
<proteinExistence type="inferred from homology"/>
<protein>
    <recommendedName>
        <fullName evidence="4">CENP-V/GFA domain-containing protein</fullName>
    </recommendedName>
</protein>
<evidence type="ECO:0000256" key="3">
    <source>
        <dbReference type="ARBA" id="ARBA00022833"/>
    </source>
</evidence>
<dbReference type="PROSITE" id="PS51891">
    <property type="entry name" value="CENP_V_GFA"/>
    <property type="match status" value="1"/>
</dbReference>